<protein>
    <recommendedName>
        <fullName evidence="3">Clp ATPase C-terminal domain-containing protein</fullName>
    </recommendedName>
</protein>
<dbReference type="EMBL" id="BARU01030018">
    <property type="protein sequence ID" value="GAH73650.1"/>
    <property type="molecule type" value="Genomic_DNA"/>
</dbReference>
<dbReference type="GO" id="GO:0034605">
    <property type="term" value="P:cellular response to heat"/>
    <property type="evidence" value="ECO:0007669"/>
    <property type="project" value="TreeGrafter"/>
</dbReference>
<comment type="caution">
    <text evidence="4">The sequence shown here is derived from an EMBL/GenBank/DDBJ whole genome shotgun (WGS) entry which is preliminary data.</text>
</comment>
<dbReference type="InterPro" id="IPR019489">
    <property type="entry name" value="Clp_ATPase_C"/>
</dbReference>
<proteinExistence type="predicted"/>
<reference evidence="4" key="1">
    <citation type="journal article" date="2014" name="Front. Microbiol.">
        <title>High frequency of phylogenetically diverse reductive dehalogenase-homologous genes in deep subseafloor sedimentary metagenomes.</title>
        <authorList>
            <person name="Kawai M."/>
            <person name="Futagami T."/>
            <person name="Toyoda A."/>
            <person name="Takaki Y."/>
            <person name="Nishi S."/>
            <person name="Hori S."/>
            <person name="Arai W."/>
            <person name="Tsubouchi T."/>
            <person name="Morono Y."/>
            <person name="Uchiyama I."/>
            <person name="Ito T."/>
            <person name="Fujiyama A."/>
            <person name="Inagaki F."/>
            <person name="Takami H."/>
        </authorList>
    </citation>
    <scope>NUCLEOTIDE SEQUENCE</scope>
    <source>
        <strain evidence="4">Expedition CK06-06</strain>
    </source>
</reference>
<keyword evidence="2" id="KW-0067">ATP-binding</keyword>
<feature type="domain" description="Clp ATPase C-terminal" evidence="3">
    <location>
        <begin position="4"/>
        <end position="91"/>
    </location>
</feature>
<dbReference type="GO" id="GO:0005524">
    <property type="term" value="F:ATP binding"/>
    <property type="evidence" value="ECO:0007669"/>
    <property type="project" value="UniProtKB-KW"/>
</dbReference>
<name>X1IWM1_9ZZZZ</name>
<sequence length="96" mass="11060">FKPLTLKHMGFIVELQLGQLKERLEDKGIKVRFSDEVKELLMREGFDQRFGARSLKRTIERLVANPLARILINGQGRRSYRVMLAGGKLVFDSEEA</sequence>
<evidence type="ECO:0000256" key="1">
    <source>
        <dbReference type="ARBA" id="ARBA00022741"/>
    </source>
</evidence>
<dbReference type="AlphaFoldDB" id="X1IWM1"/>
<organism evidence="4">
    <name type="scientific">marine sediment metagenome</name>
    <dbReference type="NCBI Taxonomy" id="412755"/>
    <lineage>
        <taxon>unclassified sequences</taxon>
        <taxon>metagenomes</taxon>
        <taxon>ecological metagenomes</taxon>
    </lineage>
</organism>
<dbReference type="SMART" id="SM01086">
    <property type="entry name" value="ClpB_D2-small"/>
    <property type="match status" value="1"/>
</dbReference>
<dbReference type="Gene3D" id="1.10.8.60">
    <property type="match status" value="1"/>
</dbReference>
<dbReference type="PANTHER" id="PTHR11638">
    <property type="entry name" value="ATP-DEPENDENT CLP PROTEASE"/>
    <property type="match status" value="1"/>
</dbReference>
<gene>
    <name evidence="4" type="ORF">S03H2_47685</name>
</gene>
<dbReference type="Pfam" id="PF10431">
    <property type="entry name" value="ClpB_D2-small"/>
    <property type="match status" value="1"/>
</dbReference>
<dbReference type="GO" id="GO:0005737">
    <property type="term" value="C:cytoplasm"/>
    <property type="evidence" value="ECO:0007669"/>
    <property type="project" value="TreeGrafter"/>
</dbReference>
<dbReference type="GO" id="GO:0016887">
    <property type="term" value="F:ATP hydrolysis activity"/>
    <property type="evidence" value="ECO:0007669"/>
    <property type="project" value="TreeGrafter"/>
</dbReference>
<keyword evidence="1" id="KW-0547">Nucleotide-binding</keyword>
<evidence type="ECO:0000313" key="4">
    <source>
        <dbReference type="EMBL" id="GAH73650.1"/>
    </source>
</evidence>
<feature type="non-terminal residue" evidence="4">
    <location>
        <position position="1"/>
    </location>
</feature>
<evidence type="ECO:0000256" key="2">
    <source>
        <dbReference type="ARBA" id="ARBA00022840"/>
    </source>
</evidence>
<dbReference type="InterPro" id="IPR050130">
    <property type="entry name" value="ClpA_ClpB"/>
</dbReference>
<evidence type="ECO:0000259" key="3">
    <source>
        <dbReference type="SMART" id="SM01086"/>
    </source>
</evidence>
<dbReference type="InterPro" id="IPR027417">
    <property type="entry name" value="P-loop_NTPase"/>
</dbReference>
<accession>X1IWM1</accession>
<dbReference type="PANTHER" id="PTHR11638:SF18">
    <property type="entry name" value="HEAT SHOCK PROTEIN 104"/>
    <property type="match status" value="1"/>
</dbReference>
<dbReference type="SUPFAM" id="SSF52540">
    <property type="entry name" value="P-loop containing nucleoside triphosphate hydrolases"/>
    <property type="match status" value="1"/>
</dbReference>